<dbReference type="PROSITE" id="PS51371">
    <property type="entry name" value="CBS"/>
    <property type="match status" value="2"/>
</dbReference>
<keyword evidence="1" id="KW-0677">Repeat</keyword>
<proteinExistence type="predicted"/>
<protein>
    <recommendedName>
        <fullName evidence="2">CBS domain-containing protein</fullName>
    </recommendedName>
</protein>
<dbReference type="Gene3D" id="3.10.580.10">
    <property type="entry name" value="CBS-domain"/>
    <property type="match status" value="1"/>
</dbReference>
<dbReference type="PANTHER" id="PTHR48108">
    <property type="entry name" value="CBS DOMAIN-CONTAINING PROTEIN CBSX2, CHLOROPLASTIC"/>
    <property type="match status" value="1"/>
</dbReference>
<dbReference type="InterPro" id="IPR000644">
    <property type="entry name" value="CBS_dom"/>
</dbReference>
<evidence type="ECO:0000256" key="1">
    <source>
        <dbReference type="ARBA" id="ARBA00022737"/>
    </source>
</evidence>
<dbReference type="EMBL" id="UOGF01000059">
    <property type="protein sequence ID" value="VAX30184.1"/>
    <property type="molecule type" value="Genomic_DNA"/>
</dbReference>
<feature type="domain" description="CBS" evidence="2">
    <location>
        <begin position="10"/>
        <end position="68"/>
    </location>
</feature>
<gene>
    <name evidence="3" type="ORF">MNBD_NITROSPIRAE01-1308</name>
</gene>
<organism evidence="3">
    <name type="scientific">hydrothermal vent metagenome</name>
    <dbReference type="NCBI Taxonomy" id="652676"/>
    <lineage>
        <taxon>unclassified sequences</taxon>
        <taxon>metagenomes</taxon>
        <taxon>ecological metagenomes</taxon>
    </lineage>
</organism>
<sequence length="128" mass="14192">MTMTPLALLMHRNIEEISHLASLHEAAQQMRDKSVGSLLVTDEGQKIGIVSDQDFVRKAFAEGLSADTTTIDAIMSQPIIAIDIDQTAKEANDMMAEEGVRHLIITDREKVVGIISMRDLVLCFKNRI</sequence>
<dbReference type="SMART" id="SM00116">
    <property type="entry name" value="CBS"/>
    <property type="match status" value="2"/>
</dbReference>
<reference evidence="3" key="1">
    <citation type="submission" date="2018-06" db="EMBL/GenBank/DDBJ databases">
        <authorList>
            <person name="Zhirakovskaya E."/>
        </authorList>
    </citation>
    <scope>NUCLEOTIDE SEQUENCE</scope>
</reference>
<name>A0A3B1D1W0_9ZZZZ</name>
<evidence type="ECO:0000313" key="3">
    <source>
        <dbReference type="EMBL" id="VAX30184.1"/>
    </source>
</evidence>
<dbReference type="SUPFAM" id="SSF54631">
    <property type="entry name" value="CBS-domain pair"/>
    <property type="match status" value="1"/>
</dbReference>
<dbReference type="PANTHER" id="PTHR48108:SF26">
    <property type="entry name" value="CBS DOMAIN-CONTAINING PROTEIN DDB_G0289609"/>
    <property type="match status" value="1"/>
</dbReference>
<feature type="domain" description="CBS" evidence="2">
    <location>
        <begin position="75"/>
        <end position="128"/>
    </location>
</feature>
<accession>A0A3B1D1W0</accession>
<dbReference type="Pfam" id="PF00571">
    <property type="entry name" value="CBS"/>
    <property type="match status" value="2"/>
</dbReference>
<dbReference type="AlphaFoldDB" id="A0A3B1D1W0"/>
<dbReference type="InterPro" id="IPR051462">
    <property type="entry name" value="CBS_domain-containing"/>
</dbReference>
<dbReference type="InterPro" id="IPR046342">
    <property type="entry name" value="CBS_dom_sf"/>
</dbReference>
<evidence type="ECO:0000259" key="2">
    <source>
        <dbReference type="PROSITE" id="PS51371"/>
    </source>
</evidence>